<dbReference type="SMART" id="SM00066">
    <property type="entry name" value="GAL4"/>
    <property type="match status" value="1"/>
</dbReference>
<keyword evidence="7" id="KW-0539">Nucleus</keyword>
<evidence type="ECO:0000313" key="10">
    <source>
        <dbReference type="EMBL" id="KIW75315.1"/>
    </source>
</evidence>
<dbReference type="CDD" id="cd12148">
    <property type="entry name" value="fungal_TF_MHR"/>
    <property type="match status" value="1"/>
</dbReference>
<keyword evidence="11" id="KW-1185">Reference proteome</keyword>
<dbReference type="STRING" id="1442368.A0A0D2G925"/>
<dbReference type="AlphaFoldDB" id="A0A0D2G925"/>
<dbReference type="InterPro" id="IPR001138">
    <property type="entry name" value="Zn2Cys6_DnaBD"/>
</dbReference>
<evidence type="ECO:0000256" key="6">
    <source>
        <dbReference type="ARBA" id="ARBA00023163"/>
    </source>
</evidence>
<evidence type="ECO:0000259" key="9">
    <source>
        <dbReference type="PROSITE" id="PS50048"/>
    </source>
</evidence>
<dbReference type="HOGENOM" id="CLU_374295_0_0_1"/>
<accession>A0A0D2G925</accession>
<sequence length="742" mass="82912">MPDHSSQPASARSRKKASAACVNCRRHRVRCITAPNQNQCDRCSRHGVECIFKDDDERKRPHSKATLNDLLARVQFLEGLLRQQSHSTNQLNSLQDFTLDSVVTAPADDVQRRPEDEDSLPQLGQPNEAQLPDASPRLPDMPAVNQSRKRSHSRLDTCSTESRTDSSPSASVSPGTHGQAILDQLTDTVSNLLSVKVVQEINLTLEHHSRYDAHLPFTKSFERNTRAFALLRSISPELQDHLTSLYFKYSNQRNPLVNEEAFMSDKALGRTNFYSPLLHLCIVARGLYYADMDDYRIQTFLRKDQDNVLHREVCGLMTFDLCDSGSLTFCQALGVASDLECGAGRSRSAWMTIGAAIRMAFDLNIHVDRNQTDNSILAQQARKELFWGLVSRDRYYTLSLGRHRMIRNSDFADVLQCPPHWDTYQVGVFTAIADLMCLTADIVEVLVCAQDKQDFSDLHLNLAVCSKALKKWHARLPERLQWNAVNVREADPRFFLLHLQLHATYIVLHRPFSMMQVFGPSVGGTNEGSDSYFWSPVRSRAHMLCIEHSIEISNILKLYEQQRAPRVMCLSVVHHLGIAATALISELVLEHPAQTPLLPHLLYIRGVLRGMVPTYKGVKKTLHIIEKACTASGWTSDGPCTYSGLEAGGVRPATSMPTSKLKTSQGLSLSSQDMLPKGSPAQPPPAAAFLSKRADLPLSYEQALPPDVAGDSNPFDCHEFSIGNLEDMFGWPVWGDEDGQAV</sequence>
<feature type="compositionally biased region" description="Polar residues" evidence="8">
    <location>
        <begin position="156"/>
        <end position="176"/>
    </location>
</feature>
<feature type="domain" description="Zn(2)-C6 fungal-type" evidence="9">
    <location>
        <begin position="20"/>
        <end position="52"/>
    </location>
</feature>
<dbReference type="GO" id="GO:0006351">
    <property type="term" value="P:DNA-templated transcription"/>
    <property type="evidence" value="ECO:0007669"/>
    <property type="project" value="InterPro"/>
</dbReference>
<dbReference type="InterPro" id="IPR051615">
    <property type="entry name" value="Transcr_Regulatory_Elem"/>
</dbReference>
<dbReference type="PROSITE" id="PS00463">
    <property type="entry name" value="ZN2_CY6_FUNGAL_1"/>
    <property type="match status" value="1"/>
</dbReference>
<dbReference type="PROSITE" id="PS50048">
    <property type="entry name" value="ZN2_CY6_FUNGAL_2"/>
    <property type="match status" value="1"/>
</dbReference>
<evidence type="ECO:0000256" key="5">
    <source>
        <dbReference type="ARBA" id="ARBA00023125"/>
    </source>
</evidence>
<evidence type="ECO:0000256" key="1">
    <source>
        <dbReference type="ARBA" id="ARBA00004123"/>
    </source>
</evidence>
<dbReference type="SMART" id="SM00906">
    <property type="entry name" value="Fungal_trans"/>
    <property type="match status" value="1"/>
</dbReference>
<dbReference type="CDD" id="cd00067">
    <property type="entry name" value="GAL4"/>
    <property type="match status" value="1"/>
</dbReference>
<dbReference type="Gene3D" id="4.10.240.10">
    <property type="entry name" value="Zn(2)-C6 fungal-type DNA-binding domain"/>
    <property type="match status" value="1"/>
</dbReference>
<feature type="compositionally biased region" description="Polar residues" evidence="8">
    <location>
        <begin position="655"/>
        <end position="673"/>
    </location>
</feature>
<proteinExistence type="predicted"/>
<evidence type="ECO:0000313" key="11">
    <source>
        <dbReference type="Proteomes" id="UP000053029"/>
    </source>
</evidence>
<feature type="region of interest" description="Disordered" evidence="8">
    <location>
        <begin position="653"/>
        <end position="687"/>
    </location>
</feature>
<organism evidence="10 11">
    <name type="scientific">Fonsecaea pedrosoi CBS 271.37</name>
    <dbReference type="NCBI Taxonomy" id="1442368"/>
    <lineage>
        <taxon>Eukaryota</taxon>
        <taxon>Fungi</taxon>
        <taxon>Dikarya</taxon>
        <taxon>Ascomycota</taxon>
        <taxon>Pezizomycotina</taxon>
        <taxon>Eurotiomycetes</taxon>
        <taxon>Chaetothyriomycetidae</taxon>
        <taxon>Chaetothyriales</taxon>
        <taxon>Herpotrichiellaceae</taxon>
        <taxon>Fonsecaea</taxon>
    </lineage>
</organism>
<evidence type="ECO:0000256" key="3">
    <source>
        <dbReference type="ARBA" id="ARBA00022833"/>
    </source>
</evidence>
<comment type="subcellular location">
    <subcellularLocation>
        <location evidence="1">Nucleus</location>
    </subcellularLocation>
</comment>
<dbReference type="InterPro" id="IPR007219">
    <property type="entry name" value="XnlR_reg_dom"/>
</dbReference>
<keyword evidence="6" id="KW-0804">Transcription</keyword>
<dbReference type="GeneID" id="25311579"/>
<dbReference type="PANTHER" id="PTHR31313:SF81">
    <property type="entry name" value="TY1 ENHANCER ACTIVATOR"/>
    <property type="match status" value="1"/>
</dbReference>
<dbReference type="GO" id="GO:0000981">
    <property type="term" value="F:DNA-binding transcription factor activity, RNA polymerase II-specific"/>
    <property type="evidence" value="ECO:0007669"/>
    <property type="project" value="InterPro"/>
</dbReference>
<keyword evidence="4" id="KW-0805">Transcription regulation</keyword>
<dbReference type="EMBL" id="KN846976">
    <property type="protein sequence ID" value="KIW75315.1"/>
    <property type="molecule type" value="Genomic_DNA"/>
</dbReference>
<dbReference type="GO" id="GO:0008270">
    <property type="term" value="F:zinc ion binding"/>
    <property type="evidence" value="ECO:0007669"/>
    <property type="project" value="InterPro"/>
</dbReference>
<dbReference type="Pfam" id="PF04082">
    <property type="entry name" value="Fungal_trans"/>
    <property type="match status" value="1"/>
</dbReference>
<evidence type="ECO:0000256" key="4">
    <source>
        <dbReference type="ARBA" id="ARBA00023015"/>
    </source>
</evidence>
<dbReference type="VEuPathDB" id="FungiDB:Z517_12089"/>
<dbReference type="OrthoDB" id="2154091at2759"/>
<dbReference type="RefSeq" id="XP_013279123.1">
    <property type="nucleotide sequence ID" value="XM_013423669.1"/>
</dbReference>
<dbReference type="Proteomes" id="UP000053029">
    <property type="component" value="Unassembled WGS sequence"/>
</dbReference>
<name>A0A0D2G925_9EURO</name>
<dbReference type="GO" id="GO:0003677">
    <property type="term" value="F:DNA binding"/>
    <property type="evidence" value="ECO:0007669"/>
    <property type="project" value="UniProtKB-KW"/>
</dbReference>
<dbReference type="InterPro" id="IPR036864">
    <property type="entry name" value="Zn2-C6_fun-type_DNA-bd_sf"/>
</dbReference>
<keyword evidence="5" id="KW-0238">DNA-binding</keyword>
<gene>
    <name evidence="10" type="ORF">Z517_12089</name>
</gene>
<reference evidence="10 11" key="1">
    <citation type="submission" date="2015-01" db="EMBL/GenBank/DDBJ databases">
        <title>The Genome Sequence of Fonsecaea pedrosoi CBS 271.37.</title>
        <authorList>
            <consortium name="The Broad Institute Genomics Platform"/>
            <person name="Cuomo C."/>
            <person name="de Hoog S."/>
            <person name="Gorbushina A."/>
            <person name="Stielow B."/>
            <person name="Teixiera M."/>
            <person name="Abouelleil A."/>
            <person name="Chapman S.B."/>
            <person name="Priest M."/>
            <person name="Young S.K."/>
            <person name="Wortman J."/>
            <person name="Nusbaum C."/>
            <person name="Birren B."/>
        </authorList>
    </citation>
    <scope>NUCLEOTIDE SEQUENCE [LARGE SCALE GENOMIC DNA]</scope>
    <source>
        <strain evidence="10 11">CBS 271.37</strain>
    </source>
</reference>
<feature type="region of interest" description="Disordered" evidence="8">
    <location>
        <begin position="108"/>
        <end position="177"/>
    </location>
</feature>
<dbReference type="GO" id="GO:0005634">
    <property type="term" value="C:nucleus"/>
    <property type="evidence" value="ECO:0007669"/>
    <property type="project" value="UniProtKB-SubCell"/>
</dbReference>
<dbReference type="Pfam" id="PF00172">
    <property type="entry name" value="Zn_clus"/>
    <property type="match status" value="1"/>
</dbReference>
<evidence type="ECO:0000256" key="2">
    <source>
        <dbReference type="ARBA" id="ARBA00022723"/>
    </source>
</evidence>
<evidence type="ECO:0000256" key="8">
    <source>
        <dbReference type="SAM" id="MobiDB-lite"/>
    </source>
</evidence>
<dbReference type="SUPFAM" id="SSF57701">
    <property type="entry name" value="Zn2/Cys6 DNA-binding domain"/>
    <property type="match status" value="1"/>
</dbReference>
<evidence type="ECO:0000256" key="7">
    <source>
        <dbReference type="ARBA" id="ARBA00023242"/>
    </source>
</evidence>
<keyword evidence="3" id="KW-0862">Zinc</keyword>
<protein>
    <submittedName>
        <fullName evidence="10">Unplaced genomic scaffold supercont1.8, whole genome shotgun sequence</fullName>
    </submittedName>
</protein>
<keyword evidence="2" id="KW-0479">Metal-binding</keyword>
<dbReference type="PANTHER" id="PTHR31313">
    <property type="entry name" value="TY1 ENHANCER ACTIVATOR"/>
    <property type="match status" value="1"/>
</dbReference>